<feature type="transmembrane region" description="Helical" evidence="1">
    <location>
        <begin position="47"/>
        <end position="68"/>
    </location>
</feature>
<evidence type="ECO:0008006" key="4">
    <source>
        <dbReference type="Google" id="ProtNLM"/>
    </source>
</evidence>
<evidence type="ECO:0000313" key="2">
    <source>
        <dbReference type="EMBL" id="REJ60656.1"/>
    </source>
</evidence>
<reference evidence="2 3" key="1">
    <citation type="submission" date="2017-08" db="EMBL/GenBank/DDBJ databases">
        <title>Functional genomic and metabolic studies of the symbiotic interactions of six Microcystis-dominated communities.</title>
        <authorList>
            <person name="Li Q."/>
            <person name="Lin F."/>
        </authorList>
    </citation>
    <scope>NUCLEOTIDE SEQUENCE [LARGE SCALE GENOMIC DNA]</scope>
    <source>
        <strain evidence="2">DA14</strain>
    </source>
</reference>
<organism evidence="2 3">
    <name type="scientific">Microcystis aeruginosa DA14</name>
    <dbReference type="NCBI Taxonomy" id="1987506"/>
    <lineage>
        <taxon>Bacteria</taxon>
        <taxon>Bacillati</taxon>
        <taxon>Cyanobacteriota</taxon>
        <taxon>Cyanophyceae</taxon>
        <taxon>Oscillatoriophycideae</taxon>
        <taxon>Chroococcales</taxon>
        <taxon>Microcystaceae</taxon>
        <taxon>Microcystis</taxon>
    </lineage>
</organism>
<comment type="caution">
    <text evidence="2">The sequence shown here is derived from an EMBL/GenBank/DDBJ whole genome shotgun (WGS) entry which is preliminary data.</text>
</comment>
<name>A0A3E0MLT0_MICAE</name>
<dbReference type="EMBL" id="QQWE01000001">
    <property type="protein sequence ID" value="REJ60656.1"/>
    <property type="molecule type" value="Genomic_DNA"/>
</dbReference>
<dbReference type="Proteomes" id="UP000256301">
    <property type="component" value="Unassembled WGS sequence"/>
</dbReference>
<keyword evidence="1" id="KW-1133">Transmembrane helix</keyword>
<evidence type="ECO:0000313" key="3">
    <source>
        <dbReference type="Proteomes" id="UP000256301"/>
    </source>
</evidence>
<gene>
    <name evidence="2" type="ORF">DWQ56_05560</name>
</gene>
<dbReference type="AlphaFoldDB" id="A0A3E0MLT0"/>
<dbReference type="Pfam" id="PF24838">
    <property type="entry name" value="8xMP"/>
    <property type="match status" value="1"/>
</dbReference>
<keyword evidence="1" id="KW-0812">Transmembrane</keyword>
<protein>
    <recommendedName>
        <fullName evidence="4">DUF1230 family protein</fullName>
    </recommendedName>
</protein>
<evidence type="ECO:0000256" key="1">
    <source>
        <dbReference type="SAM" id="Phobius"/>
    </source>
</evidence>
<accession>A0A3E0MLT0</accession>
<feature type="transmembrane region" description="Helical" evidence="1">
    <location>
        <begin position="118"/>
        <end position="139"/>
    </location>
</feature>
<proteinExistence type="predicted"/>
<keyword evidence="1" id="KW-0472">Membrane</keyword>
<sequence>MYVEMMDRVTERRGKTNTFYLSLLSGLLTLVPVMVEKILLPQSKDKYIVLLILATLGFCLCFIWRINIDSYKQINFLKFQVIYEIEPNLPFPCYKREWEILEKNPRIQYRRLSKIEKYVPLILAIPYLGLFIYSLSGLLR</sequence>
<feature type="transmembrane region" description="Helical" evidence="1">
    <location>
        <begin position="18"/>
        <end position="35"/>
    </location>
</feature>
<dbReference type="InterPro" id="IPR056918">
    <property type="entry name" value="8xMP"/>
</dbReference>